<name>A0A151ASX3_9FIRM</name>
<dbReference type="Proteomes" id="UP000075670">
    <property type="component" value="Unassembled WGS sequence"/>
</dbReference>
<organism evidence="1 2">
    <name type="scientific">Moorella mulderi DSM 14980</name>
    <dbReference type="NCBI Taxonomy" id="1122241"/>
    <lineage>
        <taxon>Bacteria</taxon>
        <taxon>Bacillati</taxon>
        <taxon>Bacillota</taxon>
        <taxon>Clostridia</taxon>
        <taxon>Neomoorellales</taxon>
        <taxon>Neomoorellaceae</taxon>
        <taxon>Neomoorella</taxon>
    </lineage>
</organism>
<proteinExistence type="predicted"/>
<accession>A0A151ASX3</accession>
<sequence>MGVIKRKATDANNANVRSSIVAKKANECEPYLTKGGKGAGLWPSPSIMKPVYRVYEAQNPGESEVYRVAMSGLRELSFREEIARGERLVQLIRLVAETGNRNEARNMADCEV</sequence>
<reference evidence="1 2" key="1">
    <citation type="submission" date="2016-02" db="EMBL/GenBank/DDBJ databases">
        <title>Genome sequence of Moorella mulderi DSM 14980.</title>
        <authorList>
            <person name="Poehlein A."/>
            <person name="Daniel R."/>
        </authorList>
    </citation>
    <scope>NUCLEOTIDE SEQUENCE [LARGE SCALE GENOMIC DNA]</scope>
    <source>
        <strain evidence="1 2">DSM 14980</strain>
    </source>
</reference>
<gene>
    <name evidence="1" type="ORF">MOMUL_29490</name>
</gene>
<protein>
    <submittedName>
        <fullName evidence="1">Uncharacterized protein</fullName>
    </submittedName>
</protein>
<dbReference type="AlphaFoldDB" id="A0A151ASX3"/>
<comment type="caution">
    <text evidence="1">The sequence shown here is derived from an EMBL/GenBank/DDBJ whole genome shotgun (WGS) entry which is preliminary data.</text>
</comment>
<evidence type="ECO:0000313" key="2">
    <source>
        <dbReference type="Proteomes" id="UP000075670"/>
    </source>
</evidence>
<keyword evidence="2" id="KW-1185">Reference proteome</keyword>
<dbReference type="PATRIC" id="fig|1122241.3.peg.3139"/>
<dbReference type="EMBL" id="LTBC01000022">
    <property type="protein sequence ID" value="KYH30726.1"/>
    <property type="molecule type" value="Genomic_DNA"/>
</dbReference>
<evidence type="ECO:0000313" key="1">
    <source>
        <dbReference type="EMBL" id="KYH30726.1"/>
    </source>
</evidence>